<dbReference type="PANTHER" id="PTHR45808:SF2">
    <property type="entry name" value="RHO GTPASE-ACTIVATING PROTEIN 68F"/>
    <property type="match status" value="1"/>
</dbReference>
<protein>
    <submittedName>
        <fullName evidence="5">Rho GTPase-activating protein 8 isoform X1</fullName>
    </submittedName>
</protein>
<keyword evidence="4" id="KW-1185">Reference proteome</keyword>
<feature type="compositionally biased region" description="Acidic residues" evidence="1">
    <location>
        <begin position="29"/>
        <end position="42"/>
    </location>
</feature>
<evidence type="ECO:0000313" key="5">
    <source>
        <dbReference type="RefSeq" id="XP_005090042.1"/>
    </source>
</evidence>
<dbReference type="SUPFAM" id="SSF52087">
    <property type="entry name" value="CRAL/TRIO domain"/>
    <property type="match status" value="1"/>
</dbReference>
<dbReference type="PROSITE" id="PS50191">
    <property type="entry name" value="CRAL_TRIO"/>
    <property type="match status" value="1"/>
</dbReference>
<dbReference type="CDD" id="cd00170">
    <property type="entry name" value="SEC14"/>
    <property type="match status" value="1"/>
</dbReference>
<dbReference type="InterPro" id="IPR001251">
    <property type="entry name" value="CRAL-TRIO_dom"/>
</dbReference>
<feature type="domain" description="CRAL-TRIO" evidence="2">
    <location>
        <begin position="118"/>
        <end position="290"/>
    </location>
</feature>
<dbReference type="Gene3D" id="1.10.555.10">
    <property type="entry name" value="Rho GTPase activation protein"/>
    <property type="match status" value="1"/>
</dbReference>
<dbReference type="InterPro" id="IPR000198">
    <property type="entry name" value="RhoGAP_dom"/>
</dbReference>
<dbReference type="SUPFAM" id="SSF48350">
    <property type="entry name" value="GTPase activation domain, GAP"/>
    <property type="match status" value="1"/>
</dbReference>
<evidence type="ECO:0000259" key="3">
    <source>
        <dbReference type="PROSITE" id="PS50238"/>
    </source>
</evidence>
<name>A0ABM0JBT2_APLCA</name>
<dbReference type="PANTHER" id="PTHR45808">
    <property type="entry name" value="RHO GTPASE-ACTIVATING PROTEIN 68F"/>
    <property type="match status" value="1"/>
</dbReference>
<accession>A0ABM0JBT2</accession>
<gene>
    <name evidence="5" type="primary">LOC101851091</name>
</gene>
<proteinExistence type="predicted"/>
<dbReference type="GeneID" id="101851091"/>
<sequence>MNMASTGSSKFLAAGDSRPRNLQDLDFTSTDEPELEFDEDGTELSATKEAELEAELEEGPADFCSPYAHIPSLPWDVELAKDAEGGAFRGGAITPDGYIDEDFEKELGTPSEEEPHNEFSDVERFGIVEVAGDDLYGRKVIVLSACKLPSNKTFDHQRLLQYLKHTLDKYVEQDYVLVYFHHGLHRGNKPKLSWLLQAYREIDRKYKKNLKMMYLVHPTNFIKVLWNIFRPIISVKVGSKMMYVNYLVELKRHLPFDQLAIPQPVLEFDAQKVAKNKLPYPYDGSSGPEPKKAQQFGLSLQEIKQNTGRIIPLPVQDTVEFLKASGADEVKGLFRRCGRVTTMREVQEKYDDGEAVDFESYGDPHLAAAILKKFLRELQEPLMTFDLFEPLTRLHFMEQGKQLTEVQRILKDELPEDNYIILKFVFQFLQQVVDKSDINQMNAENVATVFGPNIAWPKGQANLASVEQAVKFALILIQSFDDVFLR</sequence>
<dbReference type="InterPro" id="IPR008936">
    <property type="entry name" value="Rho_GTPase_activation_prot"/>
</dbReference>
<evidence type="ECO:0000259" key="2">
    <source>
        <dbReference type="PROSITE" id="PS50191"/>
    </source>
</evidence>
<dbReference type="Gene3D" id="3.40.525.10">
    <property type="entry name" value="CRAL-TRIO lipid binding domain"/>
    <property type="match status" value="1"/>
</dbReference>
<dbReference type="Pfam" id="PF13716">
    <property type="entry name" value="CRAL_TRIO_2"/>
    <property type="match status" value="1"/>
</dbReference>
<feature type="domain" description="Rho-GAP" evidence="3">
    <location>
        <begin position="298"/>
        <end position="484"/>
    </location>
</feature>
<feature type="region of interest" description="Disordered" evidence="1">
    <location>
        <begin position="1"/>
        <end position="46"/>
    </location>
</feature>
<dbReference type="SMART" id="SM00516">
    <property type="entry name" value="SEC14"/>
    <property type="match status" value="1"/>
</dbReference>
<evidence type="ECO:0000313" key="4">
    <source>
        <dbReference type="Proteomes" id="UP000694888"/>
    </source>
</evidence>
<evidence type="ECO:0000256" key="1">
    <source>
        <dbReference type="SAM" id="MobiDB-lite"/>
    </source>
</evidence>
<dbReference type="RefSeq" id="XP_005090042.1">
    <property type="nucleotide sequence ID" value="XM_005089985.3"/>
</dbReference>
<reference evidence="5" key="1">
    <citation type="submission" date="2025-08" db="UniProtKB">
        <authorList>
            <consortium name="RefSeq"/>
        </authorList>
    </citation>
    <scope>IDENTIFICATION</scope>
</reference>
<dbReference type="Proteomes" id="UP000694888">
    <property type="component" value="Unplaced"/>
</dbReference>
<dbReference type="InterPro" id="IPR036865">
    <property type="entry name" value="CRAL-TRIO_dom_sf"/>
</dbReference>
<dbReference type="PROSITE" id="PS50238">
    <property type="entry name" value="RHOGAP"/>
    <property type="match status" value="1"/>
</dbReference>
<organism evidence="4 5">
    <name type="scientific">Aplysia californica</name>
    <name type="common">California sea hare</name>
    <dbReference type="NCBI Taxonomy" id="6500"/>
    <lineage>
        <taxon>Eukaryota</taxon>
        <taxon>Metazoa</taxon>
        <taxon>Spiralia</taxon>
        <taxon>Lophotrochozoa</taxon>
        <taxon>Mollusca</taxon>
        <taxon>Gastropoda</taxon>
        <taxon>Heterobranchia</taxon>
        <taxon>Euthyneura</taxon>
        <taxon>Tectipleura</taxon>
        <taxon>Aplysiida</taxon>
        <taxon>Aplysioidea</taxon>
        <taxon>Aplysiidae</taxon>
        <taxon>Aplysia</taxon>
    </lineage>
</organism>
<dbReference type="Pfam" id="PF00620">
    <property type="entry name" value="RhoGAP"/>
    <property type="match status" value="1"/>
</dbReference>
<dbReference type="SMART" id="SM00324">
    <property type="entry name" value="RhoGAP"/>
    <property type="match status" value="1"/>
</dbReference>